<reference evidence="1 2" key="1">
    <citation type="submission" date="2019-08" db="EMBL/GenBank/DDBJ databases">
        <title>Whole genome of Aphis craccivora.</title>
        <authorList>
            <person name="Voronova N.V."/>
            <person name="Shulinski R.S."/>
            <person name="Bandarenka Y.V."/>
            <person name="Zhorov D.G."/>
            <person name="Warner D."/>
        </authorList>
    </citation>
    <scope>NUCLEOTIDE SEQUENCE [LARGE SCALE GENOMIC DNA]</scope>
    <source>
        <strain evidence="1">180601</strain>
        <tissue evidence="1">Whole Body</tissue>
    </source>
</reference>
<dbReference type="AlphaFoldDB" id="A0A6G0XX36"/>
<sequence length="300" mass="34621">MGYKVKNVIKKKKNIQQEIPQNCINKIRGKYKKQNKKLKYQTPVNSNSCVSHKSLTLDDNMVLDTSDDAGTNADTSNKNDMSVNVLNDNRTISVTTNNDINSMDIANTDTSTSASTDYNANSTINNYTVGCTTCKHQEDEMVRKIMDLIPKDYYVSATNNGLPDDSFLSRGTWEPDENHMKVLESLDESCVVEQPFYCKFCDAICEEFDHYQFNQWCSLNENLKCYVCNQEFFVKKRLQLHEKAMDRWRKAGLIETRDTGLGRKSTKSRRVEAGRRCRWRQKLLKSCDACEEEKKKIIFV</sequence>
<comment type="caution">
    <text evidence="1">The sequence shown here is derived from an EMBL/GenBank/DDBJ whole genome shotgun (WGS) entry which is preliminary data.</text>
</comment>
<accession>A0A6G0XX36</accession>
<evidence type="ECO:0000313" key="1">
    <source>
        <dbReference type="EMBL" id="KAF0745145.1"/>
    </source>
</evidence>
<dbReference type="Proteomes" id="UP000478052">
    <property type="component" value="Unassembled WGS sequence"/>
</dbReference>
<dbReference type="OrthoDB" id="6609281at2759"/>
<protein>
    <submittedName>
        <fullName evidence="1">Ras guanine nucleotide exchange factor Q-like</fullName>
    </submittedName>
</protein>
<organism evidence="1 2">
    <name type="scientific">Aphis craccivora</name>
    <name type="common">Cowpea aphid</name>
    <dbReference type="NCBI Taxonomy" id="307492"/>
    <lineage>
        <taxon>Eukaryota</taxon>
        <taxon>Metazoa</taxon>
        <taxon>Ecdysozoa</taxon>
        <taxon>Arthropoda</taxon>
        <taxon>Hexapoda</taxon>
        <taxon>Insecta</taxon>
        <taxon>Pterygota</taxon>
        <taxon>Neoptera</taxon>
        <taxon>Paraneoptera</taxon>
        <taxon>Hemiptera</taxon>
        <taxon>Sternorrhyncha</taxon>
        <taxon>Aphidomorpha</taxon>
        <taxon>Aphidoidea</taxon>
        <taxon>Aphididae</taxon>
        <taxon>Aphidini</taxon>
        <taxon>Aphis</taxon>
        <taxon>Aphis</taxon>
    </lineage>
</organism>
<gene>
    <name evidence="1" type="ORF">FWK35_00031631</name>
</gene>
<dbReference type="EMBL" id="VUJU01007481">
    <property type="protein sequence ID" value="KAF0745145.1"/>
    <property type="molecule type" value="Genomic_DNA"/>
</dbReference>
<proteinExistence type="predicted"/>
<name>A0A6G0XX36_APHCR</name>
<evidence type="ECO:0000313" key="2">
    <source>
        <dbReference type="Proteomes" id="UP000478052"/>
    </source>
</evidence>
<keyword evidence="2" id="KW-1185">Reference proteome</keyword>